<sequence>MDSHKLFPVLCVIIFLGLSSYFLNKYFSVPGLIFSGAIALGLLNIFALFFTLGSKLSLVGAGATITGVFYALIMSFYFLNLLKKLFDVEFISKDNIFLSFKKNLTFAADVTLPLFIFSVLVAFFAPLHIREYGIVLSISILIYFIFIPICASSCAIKYTKDNFLYISSLYRKFDPKEDFIFNKTKNYLSDRALIYGFSGLGILILLAILIFSLTGVNSFSLFKKNYLLVVLDSKHNLNNALSKENAHQVMDLFRSGVGSKSYLIESSENIEILKQKLNLNGKDNIIQETNSFNDAISLGKILTIALFSLSLASVYTFIRFGFKNTILLWSNTFISLFTISSLIILLRITVYSSIFVALCSFFALAIIYHIYWFNSETLFKLEWFNRGDKYSFAYGIDYCMKVVACLFFVCFLASSKEELVITSFYFILAFFTIHYFSKVFFLMVNNKLDFLRDKFLWKKETILEGEESEVNSYDPYDEELISEINN</sequence>
<dbReference type="EMBL" id="LWUJ01000011">
    <property type="protein sequence ID" value="OAL10211.1"/>
    <property type="molecule type" value="Genomic_DNA"/>
</dbReference>
<protein>
    <submittedName>
        <fullName evidence="2">Uncharacterized protein</fullName>
    </submittedName>
</protein>
<feature type="transmembrane region" description="Helical" evidence="1">
    <location>
        <begin position="298"/>
        <end position="318"/>
    </location>
</feature>
<feature type="transmembrane region" description="Helical" evidence="1">
    <location>
        <begin position="103"/>
        <end position="126"/>
    </location>
</feature>
<feature type="transmembrane region" description="Helical" evidence="1">
    <location>
        <begin position="420"/>
        <end position="444"/>
    </location>
</feature>
<feature type="transmembrane region" description="Helical" evidence="1">
    <location>
        <begin position="31"/>
        <end position="52"/>
    </location>
</feature>
<dbReference type="STRING" id="432608.A6V39_02065"/>
<feature type="transmembrane region" description="Helical" evidence="1">
    <location>
        <begin position="192"/>
        <end position="213"/>
    </location>
</feature>
<evidence type="ECO:0000313" key="3">
    <source>
        <dbReference type="Proteomes" id="UP000077623"/>
    </source>
</evidence>
<comment type="caution">
    <text evidence="2">The sequence shown here is derived from an EMBL/GenBank/DDBJ whole genome shotgun (WGS) entry which is preliminary data.</text>
</comment>
<organism evidence="2 3">
    <name type="scientific">Candidatus Mycoplasma haematobovis</name>
    <dbReference type="NCBI Taxonomy" id="432608"/>
    <lineage>
        <taxon>Bacteria</taxon>
        <taxon>Bacillati</taxon>
        <taxon>Mycoplasmatota</taxon>
        <taxon>Mollicutes</taxon>
        <taxon>Mycoplasmataceae</taxon>
        <taxon>Mycoplasma</taxon>
    </lineage>
</organism>
<feature type="transmembrane region" description="Helical" evidence="1">
    <location>
        <begin position="350"/>
        <end position="371"/>
    </location>
</feature>
<gene>
    <name evidence="2" type="ORF">A6V39_02065</name>
</gene>
<name>A0A1A9QDZ1_9MOLU</name>
<feature type="transmembrane region" description="Helical" evidence="1">
    <location>
        <begin position="6"/>
        <end position="24"/>
    </location>
</feature>
<reference evidence="3" key="1">
    <citation type="submission" date="2016-04" db="EMBL/GenBank/DDBJ databases">
        <authorList>
            <person name="Quiroz-Castaneda R.E."/>
            <person name="Martinez-Ocampo F."/>
        </authorList>
    </citation>
    <scope>NUCLEOTIDE SEQUENCE [LARGE SCALE GENOMIC DNA]</scope>
    <source>
        <strain evidence="3">INIFAP01</strain>
    </source>
</reference>
<feature type="transmembrane region" description="Helical" evidence="1">
    <location>
        <begin position="58"/>
        <end position="82"/>
    </location>
</feature>
<keyword evidence="1" id="KW-1133">Transmembrane helix</keyword>
<keyword evidence="3" id="KW-1185">Reference proteome</keyword>
<dbReference type="AlphaFoldDB" id="A0A1A9QDZ1"/>
<keyword evidence="1" id="KW-0472">Membrane</keyword>
<feature type="transmembrane region" description="Helical" evidence="1">
    <location>
        <begin position="325"/>
        <end position="344"/>
    </location>
</feature>
<evidence type="ECO:0000313" key="2">
    <source>
        <dbReference type="EMBL" id="OAL10211.1"/>
    </source>
</evidence>
<keyword evidence="1" id="KW-0812">Transmembrane</keyword>
<accession>A0A1A9QDZ1</accession>
<evidence type="ECO:0000256" key="1">
    <source>
        <dbReference type="SAM" id="Phobius"/>
    </source>
</evidence>
<dbReference type="RefSeq" id="WP_187150059.1">
    <property type="nucleotide sequence ID" value="NZ_LWUJ01000011.1"/>
</dbReference>
<feature type="transmembrane region" description="Helical" evidence="1">
    <location>
        <begin position="132"/>
        <end position="156"/>
    </location>
</feature>
<proteinExistence type="predicted"/>
<feature type="transmembrane region" description="Helical" evidence="1">
    <location>
        <begin position="392"/>
        <end position="414"/>
    </location>
</feature>
<dbReference type="Proteomes" id="UP000077623">
    <property type="component" value="Unassembled WGS sequence"/>
</dbReference>